<evidence type="ECO:0008006" key="3">
    <source>
        <dbReference type="Google" id="ProtNLM"/>
    </source>
</evidence>
<organism evidence="1 2">
    <name type="scientific">Batillaria attramentaria</name>
    <dbReference type="NCBI Taxonomy" id="370345"/>
    <lineage>
        <taxon>Eukaryota</taxon>
        <taxon>Metazoa</taxon>
        <taxon>Spiralia</taxon>
        <taxon>Lophotrochozoa</taxon>
        <taxon>Mollusca</taxon>
        <taxon>Gastropoda</taxon>
        <taxon>Caenogastropoda</taxon>
        <taxon>Sorbeoconcha</taxon>
        <taxon>Cerithioidea</taxon>
        <taxon>Batillariidae</taxon>
        <taxon>Batillaria</taxon>
    </lineage>
</organism>
<dbReference type="Proteomes" id="UP001519460">
    <property type="component" value="Unassembled WGS sequence"/>
</dbReference>
<feature type="non-terminal residue" evidence="1">
    <location>
        <position position="89"/>
    </location>
</feature>
<evidence type="ECO:0000313" key="1">
    <source>
        <dbReference type="EMBL" id="KAK7467920.1"/>
    </source>
</evidence>
<sequence length="89" mass="10143">VGTCCARDLTVLRLGLCAVHMADFKSGLRPRRRAIQVPVVNSIQPGCRIECIDAASGTQSRFCVREKCPSSSRQDRPVYYDWFRHRFVQ</sequence>
<gene>
    <name evidence="1" type="ORF">BaRGS_00036845</name>
</gene>
<proteinExistence type="predicted"/>
<name>A0ABD0JAD4_9CAEN</name>
<protein>
    <recommendedName>
        <fullName evidence="3">Secreted protein</fullName>
    </recommendedName>
</protein>
<feature type="non-terminal residue" evidence="1">
    <location>
        <position position="1"/>
    </location>
</feature>
<keyword evidence="2" id="KW-1185">Reference proteome</keyword>
<comment type="caution">
    <text evidence="1">The sequence shown here is derived from an EMBL/GenBank/DDBJ whole genome shotgun (WGS) entry which is preliminary data.</text>
</comment>
<dbReference type="AlphaFoldDB" id="A0ABD0JAD4"/>
<reference evidence="1 2" key="1">
    <citation type="journal article" date="2023" name="Sci. Data">
        <title>Genome assembly of the Korean intertidal mud-creeper Batillaria attramentaria.</title>
        <authorList>
            <person name="Patra A.K."/>
            <person name="Ho P.T."/>
            <person name="Jun S."/>
            <person name="Lee S.J."/>
            <person name="Kim Y."/>
            <person name="Won Y.J."/>
        </authorList>
    </citation>
    <scope>NUCLEOTIDE SEQUENCE [LARGE SCALE GENOMIC DNA]</scope>
    <source>
        <strain evidence="1">Wonlab-2016</strain>
    </source>
</reference>
<dbReference type="EMBL" id="JACVVK020000531">
    <property type="protein sequence ID" value="KAK7467920.1"/>
    <property type="molecule type" value="Genomic_DNA"/>
</dbReference>
<accession>A0ABD0JAD4</accession>
<evidence type="ECO:0000313" key="2">
    <source>
        <dbReference type="Proteomes" id="UP001519460"/>
    </source>
</evidence>